<organism evidence="2 3">
    <name type="scientific">Bifidobacterium callitrichidarum</name>
    <dbReference type="NCBI Taxonomy" id="2052941"/>
    <lineage>
        <taxon>Bacteria</taxon>
        <taxon>Bacillati</taxon>
        <taxon>Actinomycetota</taxon>
        <taxon>Actinomycetes</taxon>
        <taxon>Bifidobacteriales</taxon>
        <taxon>Bifidobacteriaceae</taxon>
        <taxon>Bifidobacterium</taxon>
    </lineage>
</organism>
<keyword evidence="3" id="KW-1185">Reference proteome</keyword>
<feature type="region of interest" description="Disordered" evidence="1">
    <location>
        <begin position="174"/>
        <end position="269"/>
    </location>
</feature>
<dbReference type="Gene3D" id="3.40.50.300">
    <property type="entry name" value="P-loop containing nucleotide triphosphate hydrolases"/>
    <property type="match status" value="1"/>
</dbReference>
<dbReference type="InterPro" id="IPR027417">
    <property type="entry name" value="P-loop_NTPase"/>
</dbReference>
<dbReference type="Proteomes" id="UP000245876">
    <property type="component" value="Unassembled WGS sequence"/>
</dbReference>
<reference evidence="2 3" key="1">
    <citation type="journal article" date="2018" name="Int. J. Syst. Evol. Microbiol.">
        <title>Bifidobacterium callitrichidarum sp. nov. from the faeces of the emperor tamarin (Saguinus imperator).</title>
        <authorList>
            <person name="Modesto M."/>
            <person name="Michelini S."/>
            <person name="Sansosti M.C."/>
            <person name="De Filippo C."/>
            <person name="Cavalieri D."/>
            <person name="Qvirist L."/>
            <person name="Andlid T."/>
            <person name="Spiezio C."/>
            <person name="Sandri C."/>
            <person name="Pascarelli S."/>
            <person name="Sgorbati B."/>
            <person name="Mattarelli P."/>
        </authorList>
    </citation>
    <scope>NUCLEOTIDE SEQUENCE [LARGE SCALE GENOMIC DNA]</scope>
    <source>
        <strain evidence="2 3">TRI 5</strain>
    </source>
</reference>
<name>A0A2U2N9D6_9BIFI</name>
<gene>
    <name evidence="2" type="ORF">DF196_07065</name>
</gene>
<dbReference type="EMBL" id="QFFM01000012">
    <property type="protein sequence ID" value="PWG65687.1"/>
    <property type="molecule type" value="Genomic_DNA"/>
</dbReference>
<comment type="caution">
    <text evidence="2">The sequence shown here is derived from an EMBL/GenBank/DDBJ whole genome shotgun (WGS) entry which is preliminary data.</text>
</comment>
<feature type="compositionally biased region" description="Basic and acidic residues" evidence="1">
    <location>
        <begin position="174"/>
        <end position="194"/>
    </location>
</feature>
<evidence type="ECO:0000256" key="1">
    <source>
        <dbReference type="SAM" id="MobiDB-lite"/>
    </source>
</evidence>
<proteinExistence type="predicted"/>
<sequence length="448" mass="51015">MQSIPNTPEHRLSPYIIPIGTDSEGFPVYWDAGWVPNLTVTGEDDACNRMLSRIMLQAASAGWRLATLNGWDHEEATHVLDDVLKTFEFRQRAVEKADPRFSYRPRLNPILLLVDNVEYLLATGPGSGYLRRTLTRIVRAGGSVNIHVITQLREDDDLAWELFKDKRLTYRLDLDDYPGDGEKHPACTSEKREDDEPGLPLFPPIPDLNGDVRNLFDYFDSPSDWDESDEDETGDEPCDSQCEDDETDESDDYDDTDETDDIDSETQYEDTTHRLRIGIDENNQTIHWNTLQDRHLWVRGVYETATTSNICSYAQAKGWMTVRFNLVTDDDQQELQVLHHTEQALDYLRRTFNDATPLPLLVTVEGLPEVQARLDRTPENIKASLLVARIAQHLRALIENTENDVHLLLSSHKTGNPYSFASLTLEDTQGHADYLSPSSGKHTEITVL</sequence>
<accession>A0A2U2N9D6</accession>
<dbReference type="AlphaFoldDB" id="A0A2U2N9D6"/>
<evidence type="ECO:0000313" key="2">
    <source>
        <dbReference type="EMBL" id="PWG65687.1"/>
    </source>
</evidence>
<evidence type="ECO:0000313" key="3">
    <source>
        <dbReference type="Proteomes" id="UP000245876"/>
    </source>
</evidence>
<protein>
    <submittedName>
        <fullName evidence="2">Uncharacterized protein</fullName>
    </submittedName>
</protein>
<feature type="compositionally biased region" description="Acidic residues" evidence="1">
    <location>
        <begin position="223"/>
        <end position="268"/>
    </location>
</feature>
<dbReference type="RefSeq" id="WP_109057157.1">
    <property type="nucleotide sequence ID" value="NZ_QFFM01000012.1"/>
</dbReference>